<evidence type="ECO:0000256" key="1">
    <source>
        <dbReference type="SAM" id="MobiDB-lite"/>
    </source>
</evidence>
<reference evidence="2 3" key="1">
    <citation type="submission" date="2016-10" db="EMBL/GenBank/DDBJ databases">
        <title>The genome sequence of Colletotrichum fioriniae PJ7.</title>
        <authorList>
            <person name="Baroncelli R."/>
        </authorList>
    </citation>
    <scope>NUCLEOTIDE SEQUENCE [LARGE SCALE GENOMIC DNA]</scope>
    <source>
        <strain evidence="2">Col 31</strain>
    </source>
</reference>
<dbReference type="AlphaFoldDB" id="A0AAI9UI05"/>
<dbReference type="EMBL" id="MLGG01000015">
    <property type="protein sequence ID" value="KAK1457695.1"/>
    <property type="molecule type" value="Genomic_DNA"/>
</dbReference>
<sequence length="112" mass="11766">MRSGRQLRGTGDGSFESPSPVAASRTEELQVLLAVFPRAIPSLEFKRDKGIVRASAVLTNSQPKWLGGAQTAQRTSEAQRAGHLALRIMSGFAGSAEDQAKEPSVGDGAVGM</sequence>
<keyword evidence="3" id="KW-1185">Reference proteome</keyword>
<comment type="caution">
    <text evidence="2">The sequence shown here is derived from an EMBL/GenBank/DDBJ whole genome shotgun (WGS) entry which is preliminary data.</text>
</comment>
<gene>
    <name evidence="2" type="ORF">CMEL01_15678</name>
</gene>
<feature type="region of interest" description="Disordered" evidence="1">
    <location>
        <begin position="1"/>
        <end position="22"/>
    </location>
</feature>
<organism evidence="2 3">
    <name type="scientific">Colletotrichum melonis</name>
    <dbReference type="NCBI Taxonomy" id="1209925"/>
    <lineage>
        <taxon>Eukaryota</taxon>
        <taxon>Fungi</taxon>
        <taxon>Dikarya</taxon>
        <taxon>Ascomycota</taxon>
        <taxon>Pezizomycotina</taxon>
        <taxon>Sordariomycetes</taxon>
        <taxon>Hypocreomycetidae</taxon>
        <taxon>Glomerellales</taxon>
        <taxon>Glomerellaceae</taxon>
        <taxon>Colletotrichum</taxon>
        <taxon>Colletotrichum acutatum species complex</taxon>
    </lineage>
</organism>
<evidence type="ECO:0000313" key="3">
    <source>
        <dbReference type="Proteomes" id="UP001239795"/>
    </source>
</evidence>
<proteinExistence type="predicted"/>
<accession>A0AAI9UI05</accession>
<evidence type="ECO:0000313" key="2">
    <source>
        <dbReference type="EMBL" id="KAK1457695.1"/>
    </source>
</evidence>
<protein>
    <submittedName>
        <fullName evidence="2">Uncharacterized protein</fullName>
    </submittedName>
</protein>
<name>A0AAI9UI05_9PEZI</name>
<dbReference type="Proteomes" id="UP001239795">
    <property type="component" value="Unassembled WGS sequence"/>
</dbReference>